<gene>
    <name evidence="1" type="ORF">ACH5RR_034869</name>
</gene>
<dbReference type="EMBL" id="JBJUIK010000014">
    <property type="protein sequence ID" value="KAL3505028.1"/>
    <property type="molecule type" value="Genomic_DNA"/>
</dbReference>
<evidence type="ECO:0000313" key="1">
    <source>
        <dbReference type="EMBL" id="KAL3505028.1"/>
    </source>
</evidence>
<proteinExistence type="predicted"/>
<protein>
    <submittedName>
        <fullName evidence="1">Uncharacterized protein</fullName>
    </submittedName>
</protein>
<keyword evidence="2" id="KW-1185">Reference proteome</keyword>
<name>A0ABD2YDC1_9GENT</name>
<reference evidence="1 2" key="1">
    <citation type="submission" date="2024-11" db="EMBL/GenBank/DDBJ databases">
        <title>A near-complete genome assembly of Cinchona calisaya.</title>
        <authorList>
            <person name="Lian D.C."/>
            <person name="Zhao X.W."/>
            <person name="Wei L."/>
        </authorList>
    </citation>
    <scope>NUCLEOTIDE SEQUENCE [LARGE SCALE GENOMIC DNA]</scope>
    <source>
        <tissue evidence="1">Nenye</tissue>
    </source>
</reference>
<comment type="caution">
    <text evidence="1">The sequence shown here is derived from an EMBL/GenBank/DDBJ whole genome shotgun (WGS) entry which is preliminary data.</text>
</comment>
<evidence type="ECO:0000313" key="2">
    <source>
        <dbReference type="Proteomes" id="UP001630127"/>
    </source>
</evidence>
<organism evidence="1 2">
    <name type="scientific">Cinchona calisaya</name>
    <dbReference type="NCBI Taxonomy" id="153742"/>
    <lineage>
        <taxon>Eukaryota</taxon>
        <taxon>Viridiplantae</taxon>
        <taxon>Streptophyta</taxon>
        <taxon>Embryophyta</taxon>
        <taxon>Tracheophyta</taxon>
        <taxon>Spermatophyta</taxon>
        <taxon>Magnoliopsida</taxon>
        <taxon>eudicotyledons</taxon>
        <taxon>Gunneridae</taxon>
        <taxon>Pentapetalae</taxon>
        <taxon>asterids</taxon>
        <taxon>lamiids</taxon>
        <taxon>Gentianales</taxon>
        <taxon>Rubiaceae</taxon>
        <taxon>Cinchonoideae</taxon>
        <taxon>Cinchoneae</taxon>
        <taxon>Cinchona</taxon>
    </lineage>
</organism>
<accession>A0ABD2YDC1</accession>
<dbReference type="Proteomes" id="UP001630127">
    <property type="component" value="Unassembled WGS sequence"/>
</dbReference>
<sequence length="149" mass="15253">MKVKDTNEGLVRVGVAMLVARQRSINTIAAAQEIFVEANIVESKHQGFAVAGVEETEAAATLGFNDAATRGGAEATAAAGDSPSAADTTIDKNETPYHAVVAMAPKVDNNDAAIRLSHCSNPELSSAALGSKIKPFVAAVMGKNSTSIA</sequence>
<dbReference type="AlphaFoldDB" id="A0ABD2YDC1"/>